<evidence type="ECO:0000256" key="1">
    <source>
        <dbReference type="SAM" id="MobiDB-lite"/>
    </source>
</evidence>
<sequence length="140" mass="14790">MLALSAACGVTNGAGSSPSRSELPSEAPSAAQPSSGELPSGAKLVTKLDVTKLPEEYPRKVWTEGNGTRIGLVAQEGGCSKASVEIAAQTDQQVALTMVESTPAKQQMCTMDIRYPSFIVTLNAPLGERTVVLDYQKRTY</sequence>
<dbReference type="Proteomes" id="UP000295680">
    <property type="component" value="Unassembled WGS sequence"/>
</dbReference>
<feature type="compositionally biased region" description="Low complexity" evidence="1">
    <location>
        <begin position="14"/>
        <end position="37"/>
    </location>
</feature>
<feature type="region of interest" description="Disordered" evidence="1">
    <location>
        <begin position="1"/>
        <end position="43"/>
    </location>
</feature>
<dbReference type="AlphaFoldDB" id="A0A4R2J9G7"/>
<proteinExistence type="predicted"/>
<gene>
    <name evidence="2" type="ORF">EV192_112271</name>
</gene>
<dbReference type="EMBL" id="SLWS01000012">
    <property type="protein sequence ID" value="TCO52539.1"/>
    <property type="molecule type" value="Genomic_DNA"/>
</dbReference>
<evidence type="ECO:0000313" key="2">
    <source>
        <dbReference type="EMBL" id="TCO52539.1"/>
    </source>
</evidence>
<accession>A0A4R2J9G7</accession>
<evidence type="ECO:0000313" key="3">
    <source>
        <dbReference type="Proteomes" id="UP000295680"/>
    </source>
</evidence>
<reference evidence="2 3" key="1">
    <citation type="submission" date="2019-03" db="EMBL/GenBank/DDBJ databases">
        <title>Genomic Encyclopedia of Type Strains, Phase IV (KMG-IV): sequencing the most valuable type-strain genomes for metagenomic binning, comparative biology and taxonomic classification.</title>
        <authorList>
            <person name="Goeker M."/>
        </authorList>
    </citation>
    <scope>NUCLEOTIDE SEQUENCE [LARGE SCALE GENOMIC DNA]</scope>
    <source>
        <strain evidence="2 3">DSM 45934</strain>
    </source>
</reference>
<name>A0A4R2J9G7_9PSEU</name>
<keyword evidence="3" id="KW-1185">Reference proteome</keyword>
<comment type="caution">
    <text evidence="2">The sequence shown here is derived from an EMBL/GenBank/DDBJ whole genome shotgun (WGS) entry which is preliminary data.</text>
</comment>
<protein>
    <submittedName>
        <fullName evidence="2">Uncharacterized protein</fullName>
    </submittedName>
</protein>
<organism evidence="2 3">
    <name type="scientific">Actinocrispum wychmicini</name>
    <dbReference type="NCBI Taxonomy" id="1213861"/>
    <lineage>
        <taxon>Bacteria</taxon>
        <taxon>Bacillati</taxon>
        <taxon>Actinomycetota</taxon>
        <taxon>Actinomycetes</taxon>
        <taxon>Pseudonocardiales</taxon>
        <taxon>Pseudonocardiaceae</taxon>
        <taxon>Actinocrispum</taxon>
    </lineage>
</organism>